<keyword evidence="2" id="KW-0812">Transmembrane</keyword>
<evidence type="ECO:0008006" key="6">
    <source>
        <dbReference type="Google" id="ProtNLM"/>
    </source>
</evidence>
<protein>
    <recommendedName>
        <fullName evidence="6">Mid2 domain-containing protein</fullName>
    </recommendedName>
</protein>
<dbReference type="OMA" id="NPIPDHD"/>
<keyword evidence="2" id="KW-1133">Transmembrane helix</keyword>
<evidence type="ECO:0000256" key="1">
    <source>
        <dbReference type="SAM" id="MobiDB-lite"/>
    </source>
</evidence>
<feature type="region of interest" description="Disordered" evidence="1">
    <location>
        <begin position="260"/>
        <end position="354"/>
    </location>
</feature>
<accession>A0A2H3E139</accession>
<feature type="transmembrane region" description="Helical" evidence="2">
    <location>
        <begin position="222"/>
        <end position="244"/>
    </location>
</feature>
<dbReference type="AlphaFoldDB" id="A0A2H3E139"/>
<evidence type="ECO:0000256" key="3">
    <source>
        <dbReference type="SAM" id="SignalP"/>
    </source>
</evidence>
<keyword evidence="5" id="KW-1185">Reference proteome</keyword>
<feature type="chain" id="PRO_5013568025" description="Mid2 domain-containing protein" evidence="3">
    <location>
        <begin position="29"/>
        <end position="396"/>
    </location>
</feature>
<feature type="compositionally biased region" description="Polar residues" evidence="1">
    <location>
        <begin position="282"/>
        <end position="306"/>
    </location>
</feature>
<dbReference type="OrthoDB" id="3261505at2759"/>
<feature type="compositionally biased region" description="Polar residues" evidence="1">
    <location>
        <begin position="180"/>
        <end position="192"/>
    </location>
</feature>
<dbReference type="STRING" id="47427.A0A2H3E139"/>
<feature type="compositionally biased region" description="Low complexity" evidence="1">
    <location>
        <begin position="63"/>
        <end position="179"/>
    </location>
</feature>
<name>A0A2H3E139_ARMGA</name>
<dbReference type="EMBL" id="KZ293646">
    <property type="protein sequence ID" value="PBL01180.1"/>
    <property type="molecule type" value="Genomic_DNA"/>
</dbReference>
<evidence type="ECO:0000313" key="4">
    <source>
        <dbReference type="EMBL" id="PBL01180.1"/>
    </source>
</evidence>
<evidence type="ECO:0000256" key="2">
    <source>
        <dbReference type="SAM" id="Phobius"/>
    </source>
</evidence>
<evidence type="ECO:0000313" key="5">
    <source>
        <dbReference type="Proteomes" id="UP000217790"/>
    </source>
</evidence>
<sequence>MSSIRLYKITTFTLVICLVLALVVSSEASSHAGVVRRDHETLNRMMRKRAPAPQENGGAASVSATDSASASTQSTSQAQSQSTSSSTTSPHSSIPSTTSTTSTSISTPSTTSTTPTSTSLTSSATSTSSSSSSSSSPSTTSSSSPTISTSSTSATSDSTSNTEQTQQQQTTQDAASVTQGDTGNASHSTITRTASVDETASAASASSSAEASGSTSTSTKTAAITALIVVASSVGGIVILWTIFRKWKLGRSSHFDKRMQPIDWQPTTGDDGGVIGHHRATSDTSSFHSGLNHSNSLSGRSYNVGSESGHGHGPTGELGPLPEHDFTAPPANLAPVGGYADLARGPSPQQPEMQETLARGPSMTRPVYDVGVPLHHQVGYGSQDAYDYSGGVPARY</sequence>
<organism evidence="4 5">
    <name type="scientific">Armillaria gallica</name>
    <name type="common">Bulbous honey fungus</name>
    <name type="synonym">Armillaria bulbosa</name>
    <dbReference type="NCBI Taxonomy" id="47427"/>
    <lineage>
        <taxon>Eukaryota</taxon>
        <taxon>Fungi</taxon>
        <taxon>Dikarya</taxon>
        <taxon>Basidiomycota</taxon>
        <taxon>Agaricomycotina</taxon>
        <taxon>Agaricomycetes</taxon>
        <taxon>Agaricomycetidae</taxon>
        <taxon>Agaricales</taxon>
        <taxon>Marasmiineae</taxon>
        <taxon>Physalacriaceae</taxon>
        <taxon>Armillaria</taxon>
    </lineage>
</organism>
<reference evidence="5" key="1">
    <citation type="journal article" date="2017" name="Nat. Ecol. Evol.">
        <title>Genome expansion and lineage-specific genetic innovations in the forest pathogenic fungi Armillaria.</title>
        <authorList>
            <person name="Sipos G."/>
            <person name="Prasanna A.N."/>
            <person name="Walter M.C."/>
            <person name="O'Connor E."/>
            <person name="Balint B."/>
            <person name="Krizsan K."/>
            <person name="Kiss B."/>
            <person name="Hess J."/>
            <person name="Varga T."/>
            <person name="Slot J."/>
            <person name="Riley R."/>
            <person name="Boka B."/>
            <person name="Rigling D."/>
            <person name="Barry K."/>
            <person name="Lee J."/>
            <person name="Mihaltcheva S."/>
            <person name="LaButti K."/>
            <person name="Lipzen A."/>
            <person name="Waldron R."/>
            <person name="Moloney N.M."/>
            <person name="Sperisen C."/>
            <person name="Kredics L."/>
            <person name="Vagvoelgyi C."/>
            <person name="Patrignani A."/>
            <person name="Fitzpatrick D."/>
            <person name="Nagy I."/>
            <person name="Doyle S."/>
            <person name="Anderson J.B."/>
            <person name="Grigoriev I.V."/>
            <person name="Gueldener U."/>
            <person name="Muensterkoetter M."/>
            <person name="Nagy L.G."/>
        </authorList>
    </citation>
    <scope>NUCLEOTIDE SEQUENCE [LARGE SCALE GENOMIC DNA]</scope>
    <source>
        <strain evidence="5">Ar21-2</strain>
    </source>
</reference>
<feature type="signal peptide" evidence="3">
    <location>
        <begin position="1"/>
        <end position="28"/>
    </location>
</feature>
<keyword evidence="2" id="KW-0472">Membrane</keyword>
<dbReference type="Proteomes" id="UP000217790">
    <property type="component" value="Unassembled WGS sequence"/>
</dbReference>
<keyword evidence="3" id="KW-0732">Signal</keyword>
<feature type="region of interest" description="Disordered" evidence="1">
    <location>
        <begin position="49"/>
        <end position="197"/>
    </location>
</feature>
<proteinExistence type="predicted"/>
<dbReference type="InParanoid" id="A0A2H3E139"/>
<gene>
    <name evidence="4" type="ORF">ARMGADRAFT_983750</name>
</gene>